<feature type="region of interest" description="Disordered" evidence="1">
    <location>
        <begin position="217"/>
        <end position="315"/>
    </location>
</feature>
<reference evidence="2" key="1">
    <citation type="submission" date="2020-11" db="EMBL/GenBank/DDBJ databases">
        <authorList>
            <consortium name="DOE Joint Genome Institute"/>
            <person name="Ahrendt S."/>
            <person name="Riley R."/>
            <person name="Andreopoulos W."/>
            <person name="Labutti K."/>
            <person name="Pangilinan J."/>
            <person name="Ruiz-Duenas F.J."/>
            <person name="Barrasa J.M."/>
            <person name="Sanchez-Garcia M."/>
            <person name="Camarero S."/>
            <person name="Miyauchi S."/>
            <person name="Serrano A."/>
            <person name="Linde D."/>
            <person name="Babiker R."/>
            <person name="Drula E."/>
            <person name="Ayuso-Fernandez I."/>
            <person name="Pacheco R."/>
            <person name="Padilla G."/>
            <person name="Ferreira P."/>
            <person name="Barriuso J."/>
            <person name="Kellner H."/>
            <person name="Castanera R."/>
            <person name="Alfaro M."/>
            <person name="Ramirez L."/>
            <person name="Pisabarro A.G."/>
            <person name="Kuo A."/>
            <person name="Tritt A."/>
            <person name="Lipzen A."/>
            <person name="He G."/>
            <person name="Yan M."/>
            <person name="Ng V."/>
            <person name="Cullen D."/>
            <person name="Martin F."/>
            <person name="Rosso M.-N."/>
            <person name="Henrissat B."/>
            <person name="Hibbett D."/>
            <person name="Martinez A.T."/>
            <person name="Grigoriev I.V."/>
        </authorList>
    </citation>
    <scope>NUCLEOTIDE SEQUENCE</scope>
    <source>
        <strain evidence="2">CBS 506.95</strain>
    </source>
</reference>
<gene>
    <name evidence="2" type="ORF">CPB83DRAFT_409227</name>
</gene>
<evidence type="ECO:0000313" key="2">
    <source>
        <dbReference type="EMBL" id="KAF9533790.1"/>
    </source>
</evidence>
<dbReference type="EMBL" id="MU157827">
    <property type="protein sequence ID" value="KAF9533790.1"/>
    <property type="molecule type" value="Genomic_DNA"/>
</dbReference>
<feature type="compositionally biased region" description="Basic residues" evidence="1">
    <location>
        <begin position="288"/>
        <end position="298"/>
    </location>
</feature>
<sequence>MKKSRSGRSSRNCSGSTLMWSRKEIRIWIPFVSSQMTRKRTEGVAAQGTVSLNGVKIAELSSLFNKLEEQHLQTRRLFSQLLTRGTASDDAPATRDQISSHQSECPILASEREAPTEVEKPTTEESGRTSTMVTTVPPIPAASFIRTHPYHNTSPPTLTPPQDLPGQTTVSPPLRLLVRDSRFKKSSIVVSSAPQDQRQQAGSSYFIPIPLVRDHQHHTPLPATLPLPDSSQSGPLQRRPSRPLSPLSSPRLSLSPDPHVLAKSQSLSPESSEELDFPSSDELLKSLQTKKKARRATRRSPSQARKESDAFIQPAKETLGKRKTCIDSEDIWMIAKKI</sequence>
<accession>A0A9P6EQZ9</accession>
<keyword evidence="3" id="KW-1185">Reference proteome</keyword>
<feature type="compositionally biased region" description="Basic and acidic residues" evidence="1">
    <location>
        <begin position="110"/>
        <end position="127"/>
    </location>
</feature>
<evidence type="ECO:0000256" key="1">
    <source>
        <dbReference type="SAM" id="MobiDB-lite"/>
    </source>
</evidence>
<dbReference type="Proteomes" id="UP000807306">
    <property type="component" value="Unassembled WGS sequence"/>
</dbReference>
<dbReference type="AlphaFoldDB" id="A0A9P6EQZ9"/>
<protein>
    <submittedName>
        <fullName evidence="2">Uncharacterized protein</fullName>
    </submittedName>
</protein>
<comment type="caution">
    <text evidence="2">The sequence shown here is derived from an EMBL/GenBank/DDBJ whole genome shotgun (WGS) entry which is preliminary data.</text>
</comment>
<proteinExistence type="predicted"/>
<name>A0A9P6EQZ9_9AGAR</name>
<organism evidence="2 3">
    <name type="scientific">Crepidotus variabilis</name>
    <dbReference type="NCBI Taxonomy" id="179855"/>
    <lineage>
        <taxon>Eukaryota</taxon>
        <taxon>Fungi</taxon>
        <taxon>Dikarya</taxon>
        <taxon>Basidiomycota</taxon>
        <taxon>Agaricomycotina</taxon>
        <taxon>Agaricomycetes</taxon>
        <taxon>Agaricomycetidae</taxon>
        <taxon>Agaricales</taxon>
        <taxon>Agaricineae</taxon>
        <taxon>Crepidotaceae</taxon>
        <taxon>Crepidotus</taxon>
    </lineage>
</organism>
<evidence type="ECO:0000313" key="3">
    <source>
        <dbReference type="Proteomes" id="UP000807306"/>
    </source>
</evidence>
<feature type="compositionally biased region" description="Low complexity" evidence="1">
    <location>
        <begin position="219"/>
        <end position="256"/>
    </location>
</feature>
<feature type="region of interest" description="Disordered" evidence="1">
    <location>
        <begin position="87"/>
        <end position="173"/>
    </location>
</feature>